<dbReference type="Proteomes" id="UP000095597">
    <property type="component" value="Unassembled WGS sequence"/>
</dbReference>
<dbReference type="EMBL" id="JAAIOD010000013">
    <property type="protein sequence ID" value="NSE58538.1"/>
    <property type="molecule type" value="Genomic_DNA"/>
</dbReference>
<keyword evidence="7" id="KW-0456">Lyase</keyword>
<reference evidence="12 13" key="2">
    <citation type="journal article" date="2019" name="Nat. Med.">
        <title>A library of human gut bacterial isolates paired with longitudinal multiomics data enables mechanistic microbiome research.</title>
        <authorList>
            <person name="Poyet M."/>
            <person name="Groussin M."/>
            <person name="Gibbons S.M."/>
            <person name="Avila-Pacheco J."/>
            <person name="Jiang X."/>
            <person name="Kearney S.M."/>
            <person name="Perrotta A.R."/>
            <person name="Berdy B."/>
            <person name="Zhao S."/>
            <person name="Lieberman T.D."/>
            <person name="Swanson P.K."/>
            <person name="Smith M."/>
            <person name="Roesemann S."/>
            <person name="Alexander J.E."/>
            <person name="Rich S.A."/>
            <person name="Livny J."/>
            <person name="Vlamakis H."/>
            <person name="Clish C."/>
            <person name="Bullock K."/>
            <person name="Deik A."/>
            <person name="Scott J."/>
            <person name="Pierce K.A."/>
            <person name="Xavier R.J."/>
            <person name="Alm E.J."/>
        </authorList>
    </citation>
    <scope>NUCLEOTIDE SEQUENCE [LARGE SCALE GENOMIC DNA]</scope>
    <source>
        <strain evidence="8 12">BIOML-A1</strain>
        <strain evidence="9 13">BIOML-A6</strain>
    </source>
</reference>
<comment type="similarity">
    <text evidence="5">Belongs to the UbiX/PAD1 family.</text>
</comment>
<dbReference type="GO" id="GO:0016829">
    <property type="term" value="F:lyase activity"/>
    <property type="evidence" value="ECO:0007669"/>
    <property type="project" value="UniProtKB-KW"/>
</dbReference>
<dbReference type="GO" id="GO:0106141">
    <property type="term" value="F:flavin prenyltransferase activity"/>
    <property type="evidence" value="ECO:0007669"/>
    <property type="project" value="UniProtKB-EC"/>
</dbReference>
<dbReference type="Proteomes" id="UP000724058">
    <property type="component" value="Unassembled WGS sequence"/>
</dbReference>
<evidence type="ECO:0000313" key="11">
    <source>
        <dbReference type="Proteomes" id="UP000095597"/>
    </source>
</evidence>
<feature type="binding site" evidence="5">
    <location>
        <begin position="110"/>
        <end position="113"/>
    </location>
    <ligand>
        <name>FMN</name>
        <dbReference type="ChEBI" id="CHEBI:58210"/>
    </ligand>
</feature>
<evidence type="ECO:0000313" key="12">
    <source>
        <dbReference type="Proteomes" id="UP000449249"/>
    </source>
</evidence>
<feature type="binding site" evidence="5">
    <location>
        <position position="192"/>
    </location>
    <ligand>
        <name>dimethylallyl phosphate</name>
        <dbReference type="ChEBI" id="CHEBI:88052"/>
    </ligand>
</feature>
<dbReference type="OrthoDB" id="9781577at2"/>
<protein>
    <recommendedName>
        <fullName evidence="5">Flavin prenyltransferase UbiX</fullName>
        <ecNumber evidence="5">2.5.1.129</ecNumber>
    </recommendedName>
</protein>
<dbReference type="InterPro" id="IPR003382">
    <property type="entry name" value="Flavoprotein"/>
</dbReference>
<evidence type="ECO:0000256" key="1">
    <source>
        <dbReference type="ARBA" id="ARBA00022602"/>
    </source>
</evidence>
<dbReference type="Pfam" id="PF02441">
    <property type="entry name" value="Flavoprotein"/>
    <property type="match status" value="1"/>
</dbReference>
<organism evidence="7 11">
    <name type="scientific">Dorea longicatena</name>
    <dbReference type="NCBI Taxonomy" id="88431"/>
    <lineage>
        <taxon>Bacteria</taxon>
        <taxon>Bacillati</taxon>
        <taxon>Bacillota</taxon>
        <taxon>Clostridia</taxon>
        <taxon>Lachnospirales</taxon>
        <taxon>Lachnospiraceae</taxon>
        <taxon>Dorea</taxon>
    </lineage>
</organism>
<reference evidence="10" key="4">
    <citation type="submission" date="2020-02" db="EMBL/GenBank/DDBJ databases">
        <authorList>
            <person name="Littmann E."/>
            <person name="Sorbara M."/>
        </authorList>
    </citation>
    <scope>NUCLEOTIDE SEQUENCE</scope>
    <source>
        <strain evidence="10">MSK.10.16</strain>
    </source>
</reference>
<evidence type="ECO:0000313" key="10">
    <source>
        <dbReference type="EMBL" id="NSE58538.1"/>
    </source>
</evidence>
<keyword evidence="4 5" id="KW-0808">Transferase</keyword>
<feature type="binding site" evidence="5">
    <location>
        <begin position="32"/>
        <end position="34"/>
    </location>
    <ligand>
        <name>FMN</name>
        <dbReference type="ChEBI" id="CHEBI:58210"/>
    </ligand>
</feature>
<proteinExistence type="inferred from homology"/>
<evidence type="ECO:0000256" key="2">
    <source>
        <dbReference type="ARBA" id="ARBA00022630"/>
    </source>
</evidence>
<dbReference type="InterPro" id="IPR004507">
    <property type="entry name" value="UbiX-like"/>
</dbReference>
<dbReference type="EC" id="2.5.1.129" evidence="5"/>
<comment type="catalytic activity">
    <reaction evidence="5">
        <text>dimethylallyl phosphate + FMNH2 = prenylated FMNH2 + phosphate</text>
        <dbReference type="Rhea" id="RHEA:37743"/>
        <dbReference type="ChEBI" id="CHEBI:43474"/>
        <dbReference type="ChEBI" id="CHEBI:57618"/>
        <dbReference type="ChEBI" id="CHEBI:87467"/>
        <dbReference type="ChEBI" id="CHEBI:88052"/>
        <dbReference type="EC" id="2.5.1.129"/>
    </reaction>
</comment>
<dbReference type="NCBIfam" id="NF004685">
    <property type="entry name" value="PRK06029.1"/>
    <property type="match status" value="1"/>
</dbReference>
<name>A0A173QV95_9FIRM</name>
<keyword evidence="2 5" id="KW-0285">Flavoprotein</keyword>
<reference evidence="7 11" key="1">
    <citation type="submission" date="2015-09" db="EMBL/GenBank/DDBJ databases">
        <authorList>
            <consortium name="Pathogen Informatics"/>
        </authorList>
    </citation>
    <scope>NUCLEOTIDE SEQUENCE [LARGE SCALE GENOMIC DNA]</scope>
    <source>
        <strain evidence="7 11">2789STDY5834961</strain>
    </source>
</reference>
<dbReference type="InterPro" id="IPR036551">
    <property type="entry name" value="Flavin_trans-like"/>
</dbReference>
<feature type="binding site" evidence="5">
    <location>
        <position position="145"/>
    </location>
    <ligand>
        <name>FMN</name>
        <dbReference type="ChEBI" id="CHEBI:58210"/>
    </ligand>
</feature>
<dbReference type="Proteomes" id="UP000472916">
    <property type="component" value="Unassembled WGS sequence"/>
</dbReference>
<feature type="binding site" evidence="5">
    <location>
        <position position="176"/>
    </location>
    <ligand>
        <name>dimethylallyl phosphate</name>
        <dbReference type="ChEBI" id="CHEBI:88052"/>
    </ligand>
</feature>
<dbReference type="EMBL" id="CYXO01000001">
    <property type="protein sequence ID" value="CUM69228.1"/>
    <property type="molecule type" value="Genomic_DNA"/>
</dbReference>
<gene>
    <name evidence="7" type="primary">pad1</name>
    <name evidence="5" type="synonym">ubiX</name>
    <name evidence="7" type="ORF">ERS852573_00062</name>
    <name evidence="10" type="ORF">G4332_10495</name>
    <name evidence="9" type="ORF">GT528_10680</name>
    <name evidence="8" type="ORF">GT576_10765</name>
</gene>
<dbReference type="HAMAP" id="MF_01984">
    <property type="entry name" value="ubiX_pad"/>
    <property type="match status" value="1"/>
</dbReference>
<dbReference type="EMBL" id="WWSC01000012">
    <property type="protein sequence ID" value="MZK42142.1"/>
    <property type="molecule type" value="Genomic_DNA"/>
</dbReference>
<comment type="function">
    <text evidence="5">Flavin prenyltransferase that catalyzes the synthesis of the prenylated FMN cofactor (prenyl-FMN) for 4-hydroxy-3-polyprenylbenzoic acid decarboxylase UbiD. The prenyltransferase is metal-independent and links a dimethylallyl moiety from dimethylallyl monophosphate (DMAP) to the flavin N5 and C6 atoms of FMN.</text>
</comment>
<dbReference type="SUPFAM" id="SSF52507">
    <property type="entry name" value="Homo-oligomeric flavin-containing Cys decarboxylases, HFCD"/>
    <property type="match status" value="1"/>
</dbReference>
<feature type="domain" description="Flavoprotein" evidence="6">
    <location>
        <begin position="24"/>
        <end position="190"/>
    </location>
</feature>
<dbReference type="RefSeq" id="WP_081028187.1">
    <property type="nucleotide sequence ID" value="NZ_CAXSPU010000011.1"/>
</dbReference>
<evidence type="ECO:0000259" key="6">
    <source>
        <dbReference type="Pfam" id="PF02441"/>
    </source>
</evidence>
<dbReference type="EMBL" id="WWSH01000008">
    <property type="protein sequence ID" value="MZK10804.1"/>
    <property type="molecule type" value="Genomic_DNA"/>
</dbReference>
<dbReference type="AlphaFoldDB" id="A0A173QV95"/>
<dbReference type="NCBIfam" id="TIGR00421">
    <property type="entry name" value="ubiX_pad"/>
    <property type="match status" value="1"/>
</dbReference>
<sequence length="211" mass="23516">MCRESREDKECLLTKSRKDKKDRKRIVVAATGASGLPILKMCLQIIREDSDYESILILSDSAKITLQQETKDTVEEIEALADQVCDTKDIGAGPASGSFRTEGMLIVPCSMKTVAGIHSGYADNLILRAADVTIKEQRTLVLAARETPLSAIHLRNLSELATIPGVRIIPPMMTFYHQPENIEEMTYHIAAKLVEPFGIEAREYRRWTGLV</sequence>
<evidence type="ECO:0000256" key="5">
    <source>
        <dbReference type="HAMAP-Rule" id="MF_01984"/>
    </source>
</evidence>
<feature type="binding site" evidence="5">
    <location>
        <position position="59"/>
    </location>
    <ligand>
        <name>FMN</name>
        <dbReference type="ChEBI" id="CHEBI:58210"/>
    </ligand>
</feature>
<dbReference type="Proteomes" id="UP000449249">
    <property type="component" value="Unassembled WGS sequence"/>
</dbReference>
<evidence type="ECO:0000313" key="9">
    <source>
        <dbReference type="EMBL" id="MZK42142.1"/>
    </source>
</evidence>
<accession>A0A173QV95</accession>
<comment type="caution">
    <text evidence="5">Lacks conserved residue(s) required for the propagation of feature annotation.</text>
</comment>
<evidence type="ECO:0000256" key="4">
    <source>
        <dbReference type="ARBA" id="ARBA00022679"/>
    </source>
</evidence>
<evidence type="ECO:0000256" key="3">
    <source>
        <dbReference type="ARBA" id="ARBA00022643"/>
    </source>
</evidence>
<evidence type="ECO:0000313" key="8">
    <source>
        <dbReference type="EMBL" id="MZK10804.1"/>
    </source>
</evidence>
<keyword evidence="3 5" id="KW-0288">FMN</keyword>
<reference evidence="10" key="3">
    <citation type="journal article" date="2020" name="Cell Host Microbe">
        <title>Functional and Genomic Variation between Human-Derived Isolates of Lachnospiraceae Reveals Inter- and Intra-Species Diversity.</title>
        <authorList>
            <person name="Sorbara M.T."/>
            <person name="Littmann E.R."/>
            <person name="Fontana E."/>
            <person name="Moody T.U."/>
            <person name="Kohout C.E."/>
            <person name="Gjonbalaj M."/>
            <person name="Eaton V."/>
            <person name="Seok R."/>
            <person name="Leiner I.M."/>
            <person name="Pamer E.G."/>
        </authorList>
    </citation>
    <scope>NUCLEOTIDE SEQUENCE</scope>
    <source>
        <strain evidence="10">MSK.10.16</strain>
    </source>
</reference>
<keyword evidence="1 5" id="KW-0637">Prenyltransferase</keyword>
<evidence type="ECO:0000313" key="7">
    <source>
        <dbReference type="EMBL" id="CUM69228.1"/>
    </source>
</evidence>
<evidence type="ECO:0000313" key="13">
    <source>
        <dbReference type="Proteomes" id="UP000472916"/>
    </source>
</evidence>
<dbReference type="Gene3D" id="3.40.50.1950">
    <property type="entry name" value="Flavin prenyltransferase-like"/>
    <property type="match status" value="1"/>
</dbReference>